<dbReference type="Proteomes" id="UP000826271">
    <property type="component" value="Unassembled WGS sequence"/>
</dbReference>
<dbReference type="AlphaFoldDB" id="A0AAV6X3S5"/>
<feature type="compositionally biased region" description="Pro residues" evidence="2">
    <location>
        <begin position="633"/>
        <end position="647"/>
    </location>
</feature>
<dbReference type="EMBL" id="WHWC01000010">
    <property type="protein sequence ID" value="KAG8374779.1"/>
    <property type="molecule type" value="Genomic_DNA"/>
</dbReference>
<dbReference type="PANTHER" id="PTHR47587">
    <property type="entry name" value="OS05G0103500 PROTEIN"/>
    <property type="match status" value="1"/>
</dbReference>
<protein>
    <recommendedName>
        <fullName evidence="3">RNase H type-1 domain-containing protein</fullName>
    </recommendedName>
</protein>
<evidence type="ECO:0000313" key="4">
    <source>
        <dbReference type="EMBL" id="KAG8374779.1"/>
    </source>
</evidence>
<dbReference type="GO" id="GO:0004523">
    <property type="term" value="F:RNA-DNA hybrid ribonuclease activity"/>
    <property type="evidence" value="ECO:0007669"/>
    <property type="project" value="InterPro"/>
</dbReference>
<evidence type="ECO:0000313" key="5">
    <source>
        <dbReference type="Proteomes" id="UP000826271"/>
    </source>
</evidence>
<organism evidence="4 5">
    <name type="scientific">Buddleja alternifolia</name>
    <dbReference type="NCBI Taxonomy" id="168488"/>
    <lineage>
        <taxon>Eukaryota</taxon>
        <taxon>Viridiplantae</taxon>
        <taxon>Streptophyta</taxon>
        <taxon>Embryophyta</taxon>
        <taxon>Tracheophyta</taxon>
        <taxon>Spermatophyta</taxon>
        <taxon>Magnoliopsida</taxon>
        <taxon>eudicotyledons</taxon>
        <taxon>Gunneridae</taxon>
        <taxon>Pentapetalae</taxon>
        <taxon>asterids</taxon>
        <taxon>lamiids</taxon>
        <taxon>Lamiales</taxon>
        <taxon>Scrophulariaceae</taxon>
        <taxon>Buddlejeae</taxon>
        <taxon>Buddleja</taxon>
    </lineage>
</organism>
<dbReference type="CDD" id="cd06222">
    <property type="entry name" value="RNase_H_like"/>
    <property type="match status" value="1"/>
</dbReference>
<feature type="compositionally biased region" description="Basic residues" evidence="2">
    <location>
        <begin position="594"/>
        <end position="603"/>
    </location>
</feature>
<dbReference type="Gene3D" id="3.30.420.10">
    <property type="entry name" value="Ribonuclease H-like superfamily/Ribonuclease H"/>
    <property type="match status" value="1"/>
</dbReference>
<comment type="caution">
    <text evidence="4">The sequence shown here is derived from an EMBL/GenBank/DDBJ whole genome shotgun (WGS) entry which is preliminary data.</text>
</comment>
<dbReference type="InterPro" id="IPR044730">
    <property type="entry name" value="RNase_H-like_dom_plant"/>
</dbReference>
<dbReference type="SUPFAM" id="SSF53098">
    <property type="entry name" value="Ribonuclease H-like"/>
    <property type="match status" value="1"/>
</dbReference>
<feature type="compositionally biased region" description="Basic and acidic residues" evidence="2">
    <location>
        <begin position="615"/>
        <end position="624"/>
    </location>
</feature>
<evidence type="ECO:0000256" key="1">
    <source>
        <dbReference type="SAM" id="Coils"/>
    </source>
</evidence>
<dbReference type="PANTHER" id="PTHR47587:SF2">
    <property type="entry name" value="OS05G0103500 PROTEIN"/>
    <property type="match status" value="1"/>
</dbReference>
<gene>
    <name evidence="4" type="ORF">BUALT_Bualt10G0031200</name>
</gene>
<dbReference type="GO" id="GO:0003676">
    <property type="term" value="F:nucleic acid binding"/>
    <property type="evidence" value="ECO:0007669"/>
    <property type="project" value="InterPro"/>
</dbReference>
<name>A0AAV6X3S5_9LAMI</name>
<reference evidence="4" key="1">
    <citation type="submission" date="2019-10" db="EMBL/GenBank/DDBJ databases">
        <authorList>
            <person name="Zhang R."/>
            <person name="Pan Y."/>
            <person name="Wang J."/>
            <person name="Ma R."/>
            <person name="Yu S."/>
        </authorList>
    </citation>
    <scope>NUCLEOTIDE SEQUENCE</scope>
    <source>
        <strain evidence="4">LA-IB0</strain>
        <tissue evidence="4">Leaf</tissue>
    </source>
</reference>
<proteinExistence type="predicted"/>
<feature type="domain" description="RNase H type-1" evidence="3">
    <location>
        <begin position="387"/>
        <end position="509"/>
    </location>
</feature>
<keyword evidence="1" id="KW-0175">Coiled coil</keyword>
<feature type="coiled-coil region" evidence="1">
    <location>
        <begin position="653"/>
        <end position="691"/>
    </location>
</feature>
<evidence type="ECO:0000259" key="3">
    <source>
        <dbReference type="Pfam" id="PF13456"/>
    </source>
</evidence>
<accession>A0AAV6X3S5</accession>
<sequence length="748" mass="84991">MSTFLLPKHLCNDLDRLMRTFLWNPSQNNKVLALKSWDSICSPKSRGGLGVRRAFDLNKALVGKLAWTLCTYSSKIWPQLLKLKYLRLNSFLDQDSYPPSSSWVWKDIFTCKKLLLKGSCFTVTLDSDLRTWGDPWIPSLVNFTPQANSSFPNPSHVILPLVRNFFDPLSQSWNVSLLESTFDSSTVLAIRKINIPTSREPKKLLWIPSKSGKYSVKSIYLTDQSNRFSSPPPIGSCRLWNLLWSSSLHDRLKVFIWRILSNIISTRVALTPFSQLMIPLALSVITNLKPSITSSLFAPSFRKFGFLPDPSCFEEFLTFAIVTMSLVWKFRNAITHNSPHPNEIDTAKLAHKLSLDHRTAQINKRIKLKAAPDYQWHSPPCNWFKINIDASFVNGRTTTAFICRNDSNSILFSHTSSYFFHDATAAEVCAIKVAFQILDPLFIPFKDCLIFESDSLEAVRMLLNQNATPDWSSNLDLEDAKAILIRHPKWKIRKIPRLGNKAAHNLAKWGSTNNSTVNPQRRGPPISAIPIADLRDCRRLPRSPPFIPSHRQPPFALQLQGKGKQAAAVNMSESFTIQISSNLVRHLVNDGEKLKKKTRKPKPKIPQPQKSHPKQLSDDSEKPKGPSSTGWPLQPPPLYLPIPPPQQPANAELDAILSVVRESEKVVERLQKQEENMLQEVTQRAKDLHDKEFKLPNRKPVPCLDEQDACLKCYKDYAKDPLKCAHLVENFADCARRARQQVSTQEDN</sequence>
<dbReference type="InterPro" id="IPR012337">
    <property type="entry name" value="RNaseH-like_sf"/>
</dbReference>
<dbReference type="InterPro" id="IPR036397">
    <property type="entry name" value="RNaseH_sf"/>
</dbReference>
<dbReference type="InterPro" id="IPR002156">
    <property type="entry name" value="RNaseH_domain"/>
</dbReference>
<evidence type="ECO:0000256" key="2">
    <source>
        <dbReference type="SAM" id="MobiDB-lite"/>
    </source>
</evidence>
<keyword evidence="5" id="KW-1185">Reference proteome</keyword>
<feature type="region of interest" description="Disordered" evidence="2">
    <location>
        <begin position="591"/>
        <end position="647"/>
    </location>
</feature>
<dbReference type="Pfam" id="PF13456">
    <property type="entry name" value="RVT_3"/>
    <property type="match status" value="1"/>
</dbReference>